<dbReference type="InterPro" id="IPR003593">
    <property type="entry name" value="AAA+_ATPase"/>
</dbReference>
<keyword evidence="4 10" id="KW-0067">ATP-binding</keyword>
<dbReference type="PROSITE" id="PS50929">
    <property type="entry name" value="ABC_TM1F"/>
    <property type="match status" value="1"/>
</dbReference>
<evidence type="ECO:0000256" key="3">
    <source>
        <dbReference type="ARBA" id="ARBA00022741"/>
    </source>
</evidence>
<evidence type="ECO:0000256" key="2">
    <source>
        <dbReference type="ARBA" id="ARBA00022692"/>
    </source>
</evidence>
<keyword evidence="11" id="KW-1185">Reference proteome</keyword>
<dbReference type="Proteomes" id="UP001499988">
    <property type="component" value="Unassembled WGS sequence"/>
</dbReference>
<keyword evidence="3" id="KW-0547">Nucleotide-binding</keyword>
<dbReference type="Gene3D" id="1.20.1560.10">
    <property type="entry name" value="ABC transporter type 1, transmembrane domain"/>
    <property type="match status" value="1"/>
</dbReference>
<evidence type="ECO:0000313" key="10">
    <source>
        <dbReference type="EMBL" id="GAA4898414.1"/>
    </source>
</evidence>
<protein>
    <submittedName>
        <fullName evidence="10">ABC transporter ATP-binding protein</fullName>
    </submittedName>
</protein>
<dbReference type="SUPFAM" id="SSF52540">
    <property type="entry name" value="P-loop containing nucleoside triphosphate hydrolases"/>
    <property type="match status" value="1"/>
</dbReference>
<dbReference type="SMART" id="SM00382">
    <property type="entry name" value="AAA"/>
    <property type="match status" value="1"/>
</dbReference>
<dbReference type="SUPFAM" id="SSF90123">
    <property type="entry name" value="ABC transporter transmembrane region"/>
    <property type="match status" value="1"/>
</dbReference>
<dbReference type="InterPro" id="IPR011527">
    <property type="entry name" value="ABC1_TM_dom"/>
</dbReference>
<feature type="domain" description="ABC transmembrane type-1" evidence="9">
    <location>
        <begin position="27"/>
        <end position="315"/>
    </location>
</feature>
<dbReference type="EMBL" id="BAABJZ010000100">
    <property type="protein sequence ID" value="GAA4898414.1"/>
    <property type="molecule type" value="Genomic_DNA"/>
</dbReference>
<keyword evidence="6 7" id="KW-0472">Membrane</keyword>
<dbReference type="PANTHER" id="PTHR43394:SF1">
    <property type="entry name" value="ATP-BINDING CASSETTE SUB-FAMILY B MEMBER 10, MITOCHONDRIAL"/>
    <property type="match status" value="1"/>
</dbReference>
<dbReference type="PROSITE" id="PS50893">
    <property type="entry name" value="ABC_TRANSPORTER_2"/>
    <property type="match status" value="1"/>
</dbReference>
<dbReference type="InterPro" id="IPR003439">
    <property type="entry name" value="ABC_transporter-like_ATP-bd"/>
</dbReference>
<dbReference type="InterPro" id="IPR036640">
    <property type="entry name" value="ABC1_TM_sf"/>
</dbReference>
<accession>A0ABP9FB61</accession>
<feature type="transmembrane region" description="Helical" evidence="7">
    <location>
        <begin position="65"/>
        <end position="85"/>
    </location>
</feature>
<evidence type="ECO:0000259" key="8">
    <source>
        <dbReference type="PROSITE" id="PS50893"/>
    </source>
</evidence>
<evidence type="ECO:0000259" key="9">
    <source>
        <dbReference type="PROSITE" id="PS50929"/>
    </source>
</evidence>
<feature type="transmembrane region" description="Helical" evidence="7">
    <location>
        <begin position="139"/>
        <end position="162"/>
    </location>
</feature>
<name>A0ABP9FB61_9GAMM</name>
<comment type="subcellular location">
    <subcellularLocation>
        <location evidence="1">Cell membrane</location>
        <topology evidence="1">Multi-pass membrane protein</topology>
    </subcellularLocation>
</comment>
<feature type="domain" description="ABC transporter" evidence="8">
    <location>
        <begin position="357"/>
        <end position="591"/>
    </location>
</feature>
<dbReference type="Pfam" id="PF00664">
    <property type="entry name" value="ABC_membrane"/>
    <property type="match status" value="1"/>
</dbReference>
<evidence type="ECO:0000256" key="4">
    <source>
        <dbReference type="ARBA" id="ARBA00022840"/>
    </source>
</evidence>
<dbReference type="PANTHER" id="PTHR43394">
    <property type="entry name" value="ATP-DEPENDENT PERMEASE MDL1, MITOCHONDRIAL"/>
    <property type="match status" value="1"/>
</dbReference>
<dbReference type="CDD" id="cd18544">
    <property type="entry name" value="ABC_6TM_TmrA_like"/>
    <property type="match status" value="1"/>
</dbReference>
<evidence type="ECO:0000256" key="1">
    <source>
        <dbReference type="ARBA" id="ARBA00004651"/>
    </source>
</evidence>
<evidence type="ECO:0000256" key="5">
    <source>
        <dbReference type="ARBA" id="ARBA00022989"/>
    </source>
</evidence>
<dbReference type="InterPro" id="IPR027417">
    <property type="entry name" value="P-loop_NTPase"/>
</dbReference>
<evidence type="ECO:0000256" key="6">
    <source>
        <dbReference type="ARBA" id="ARBA00023136"/>
    </source>
</evidence>
<dbReference type="GO" id="GO:0005524">
    <property type="term" value="F:ATP binding"/>
    <property type="evidence" value="ECO:0007669"/>
    <property type="project" value="UniProtKB-KW"/>
</dbReference>
<proteinExistence type="predicted"/>
<feature type="transmembrane region" description="Helical" evidence="7">
    <location>
        <begin position="251"/>
        <end position="272"/>
    </location>
</feature>
<reference evidence="11" key="1">
    <citation type="journal article" date="2019" name="Int. J. Syst. Evol. Microbiol.">
        <title>The Global Catalogue of Microorganisms (GCM) 10K type strain sequencing project: providing services to taxonomists for standard genome sequencing and annotation.</title>
        <authorList>
            <consortium name="The Broad Institute Genomics Platform"/>
            <consortium name="The Broad Institute Genome Sequencing Center for Infectious Disease"/>
            <person name="Wu L."/>
            <person name="Ma J."/>
        </authorList>
    </citation>
    <scope>NUCLEOTIDE SEQUENCE [LARGE SCALE GENOMIC DNA]</scope>
    <source>
        <strain evidence="11">JCM 18401</strain>
    </source>
</reference>
<evidence type="ECO:0000313" key="11">
    <source>
        <dbReference type="Proteomes" id="UP001499988"/>
    </source>
</evidence>
<evidence type="ECO:0000256" key="7">
    <source>
        <dbReference type="SAM" id="Phobius"/>
    </source>
</evidence>
<dbReference type="InterPro" id="IPR039421">
    <property type="entry name" value="Type_1_exporter"/>
</dbReference>
<sequence>MNAAQQPKRSSTRRLLDYAKPHSSRFALALLLMVFATAAEMSIPWLVKVILDEVILPGNFAWSELLKLGGIMFAMYVVAGLLQYLQVLNFQHGALSVVNALRRDLFAHLLKLPMRVFDSQPVGRLVSRVSNDTESLRDLFVSVLPTIIQGSLRIVAIFIAISLLDWRLMLLSLVLIPILLGAMQLYRKLSAPLFNGARERISEINTQISESLQGMRIIQAFNQQAHSRAEFEQTNQAWSQVSRRTIGLNSLLLAPYTRLIALLASVVVVAWFGQQSGLTADVGAVEIGSLYAFMIYLERFFDPFRQLSMELSKLQISTVAADRVFELLDEAADPHADASIPLRPGTQSERHSPASEIVFDNVSLSYDGQHQALNEISFTAPAGKMTAIVGHSGSGKSSLINLLMRFYEHQQGEVRIDGQPLSQFNDADLRQRFGLVQQEPVIFSGSIDDNIRLGRDDLSEAAVQQAAQQGQAQRFIHRLPGGFAHRPGNAGQSLSMGERQLLAFARTLAHAPGVLLLDEATANIDSETEEQIKRALANLRQGRTTLAIAHRLSTIVDADQILVMDQGRIVQRGTHAELVEQAGHYRELYLAQQVEEELTQHCHGTDCVTSAE</sequence>
<dbReference type="Pfam" id="PF00005">
    <property type="entry name" value="ABC_tran"/>
    <property type="match status" value="1"/>
</dbReference>
<gene>
    <name evidence="10" type="ORF">GCM10023333_34750</name>
</gene>
<organism evidence="10 11">
    <name type="scientific">Ferrimonas pelagia</name>
    <dbReference type="NCBI Taxonomy" id="1177826"/>
    <lineage>
        <taxon>Bacteria</taxon>
        <taxon>Pseudomonadati</taxon>
        <taxon>Pseudomonadota</taxon>
        <taxon>Gammaproteobacteria</taxon>
        <taxon>Alteromonadales</taxon>
        <taxon>Ferrimonadaceae</taxon>
        <taxon>Ferrimonas</taxon>
    </lineage>
</organism>
<feature type="transmembrane region" description="Helical" evidence="7">
    <location>
        <begin position="168"/>
        <end position="186"/>
    </location>
</feature>
<dbReference type="Gene3D" id="3.40.50.300">
    <property type="entry name" value="P-loop containing nucleotide triphosphate hydrolases"/>
    <property type="match status" value="1"/>
</dbReference>
<dbReference type="RefSeq" id="WP_345336738.1">
    <property type="nucleotide sequence ID" value="NZ_BAABJZ010000100.1"/>
</dbReference>
<comment type="caution">
    <text evidence="10">The sequence shown here is derived from an EMBL/GenBank/DDBJ whole genome shotgun (WGS) entry which is preliminary data.</text>
</comment>
<keyword evidence="2 7" id="KW-0812">Transmembrane</keyword>
<keyword evidence="5 7" id="KW-1133">Transmembrane helix</keyword>